<evidence type="ECO:0000259" key="10">
    <source>
        <dbReference type="Pfam" id="PF14748"/>
    </source>
</evidence>
<evidence type="ECO:0000256" key="6">
    <source>
        <dbReference type="PIRSR" id="PIRSR000193-1"/>
    </source>
</evidence>
<dbReference type="Pfam" id="PF03807">
    <property type="entry name" value="F420_oxidored"/>
    <property type="match status" value="1"/>
</dbReference>
<keyword evidence="4 7" id="KW-0028">Amino-acid biosynthesis</keyword>
<comment type="catalytic activity">
    <reaction evidence="4">
        <text>L-proline + NAD(+) = (S)-1-pyrroline-5-carboxylate + NADH + 2 H(+)</text>
        <dbReference type="Rhea" id="RHEA:14105"/>
        <dbReference type="ChEBI" id="CHEBI:15378"/>
        <dbReference type="ChEBI" id="CHEBI:17388"/>
        <dbReference type="ChEBI" id="CHEBI:57540"/>
        <dbReference type="ChEBI" id="CHEBI:57945"/>
        <dbReference type="ChEBI" id="CHEBI:60039"/>
        <dbReference type="EC" id="1.5.1.2"/>
    </reaction>
</comment>
<dbReference type="PANTHER" id="PTHR11645:SF0">
    <property type="entry name" value="PYRROLINE-5-CARBOXYLATE REDUCTASE 3"/>
    <property type="match status" value="1"/>
</dbReference>
<keyword evidence="2 4" id="KW-0521">NADP</keyword>
<dbReference type="PANTHER" id="PTHR11645">
    <property type="entry name" value="PYRROLINE-5-CARBOXYLATE REDUCTASE"/>
    <property type="match status" value="1"/>
</dbReference>
<dbReference type="GO" id="GO:0004735">
    <property type="term" value="F:pyrroline-5-carboxylate reductase activity"/>
    <property type="evidence" value="ECO:0007669"/>
    <property type="project" value="UniProtKB-UniRule"/>
</dbReference>
<reference evidence="12" key="1">
    <citation type="submission" date="2015-09" db="EMBL/GenBank/DDBJ databases">
        <authorList>
            <person name="Bertelli C."/>
        </authorList>
    </citation>
    <scope>NUCLEOTIDE SEQUENCE [LARGE SCALE GENOMIC DNA]</scope>
    <source>
        <strain evidence="12">KNic</strain>
    </source>
</reference>
<dbReference type="InterPro" id="IPR036291">
    <property type="entry name" value="NAD(P)-bd_dom_sf"/>
</dbReference>
<comment type="function">
    <text evidence="4">Catalyzes the reduction of 1-pyrroline-5-carboxylate (PCA) to L-proline.</text>
</comment>
<dbReference type="UniPathway" id="UPA00098">
    <property type="reaction ID" value="UER00361"/>
</dbReference>
<evidence type="ECO:0000259" key="9">
    <source>
        <dbReference type="Pfam" id="PF03807"/>
    </source>
</evidence>
<evidence type="ECO:0000256" key="4">
    <source>
        <dbReference type="HAMAP-Rule" id="MF_01925"/>
    </source>
</evidence>
<comment type="subcellular location">
    <subcellularLocation>
        <location evidence="4">Cytoplasm</location>
    </subcellularLocation>
</comment>
<evidence type="ECO:0000256" key="1">
    <source>
        <dbReference type="ARBA" id="ARBA00005525"/>
    </source>
</evidence>
<dbReference type="KEGG" id="pnl:PNK_0731"/>
<feature type="domain" description="Pyrroline-5-carboxylate reductase catalytic N-terminal" evidence="9">
    <location>
        <begin position="3"/>
        <end position="92"/>
    </location>
</feature>
<evidence type="ECO:0000256" key="8">
    <source>
        <dbReference type="SAM" id="MobiDB-lite"/>
    </source>
</evidence>
<dbReference type="HAMAP" id="MF_01925">
    <property type="entry name" value="P5C_reductase"/>
    <property type="match status" value="1"/>
</dbReference>
<sequence length="280" mass="30130">MHIAIIGCGNMGAGIAKSLHTYHQLTLYDRYPAAAQSLARQIPATVCQELVSAVEEADLIVLAVKPQNLSDISDQLAPLLKPHQILVSILAGTTYASLKQVFPHSIIVRMMPNLALVHGKGVIGLVENPILSEKQKLLLQALFEPLGAVYWLPESKIDALTALTGSGPAFVFVLVEAMIEAGIYMGFQASDAKLLTLQMLKGSIALLEESNKHPGELKWQITSPGGTTIEGLKTLEDYAIRSGILHTFLASFNRTKNLSGPLNSPSTTPKDETKGLLTND</sequence>
<evidence type="ECO:0000313" key="11">
    <source>
        <dbReference type="EMBL" id="CUI16357.1"/>
    </source>
</evidence>
<dbReference type="EMBL" id="LN879502">
    <property type="protein sequence ID" value="CUI16357.1"/>
    <property type="molecule type" value="Genomic_DNA"/>
</dbReference>
<dbReference type="SUPFAM" id="SSF51735">
    <property type="entry name" value="NAD(P)-binding Rossmann-fold domains"/>
    <property type="match status" value="1"/>
</dbReference>
<dbReference type="AlphaFoldDB" id="A0A0U5JEN6"/>
<organism evidence="11 12">
    <name type="scientific">Candidatus Protochlamydia naegleriophila</name>
    <dbReference type="NCBI Taxonomy" id="389348"/>
    <lineage>
        <taxon>Bacteria</taxon>
        <taxon>Pseudomonadati</taxon>
        <taxon>Chlamydiota</taxon>
        <taxon>Chlamydiia</taxon>
        <taxon>Parachlamydiales</taxon>
        <taxon>Parachlamydiaceae</taxon>
        <taxon>Candidatus Protochlamydia</taxon>
    </lineage>
</organism>
<dbReference type="Pfam" id="PF14748">
    <property type="entry name" value="P5CR_dimer"/>
    <property type="match status" value="1"/>
</dbReference>
<feature type="region of interest" description="Disordered" evidence="8">
    <location>
        <begin position="259"/>
        <end position="280"/>
    </location>
</feature>
<feature type="domain" description="Pyrroline-5-carboxylate reductase dimerisation" evidence="10">
    <location>
        <begin position="154"/>
        <end position="258"/>
    </location>
</feature>
<dbReference type="InterPro" id="IPR029036">
    <property type="entry name" value="P5CR_dimer"/>
</dbReference>
<gene>
    <name evidence="4 11" type="primary">proC</name>
    <name evidence="11" type="ORF">PNK_0731</name>
</gene>
<comment type="pathway">
    <text evidence="4 7">Amino-acid biosynthesis; L-proline biosynthesis; L-proline from L-glutamate 5-semialdehyde: step 1/1.</text>
</comment>
<dbReference type="InterPro" id="IPR053790">
    <property type="entry name" value="P5CR-like_CS"/>
</dbReference>
<feature type="binding site" evidence="6">
    <location>
        <begin position="6"/>
        <end position="11"/>
    </location>
    <ligand>
        <name>NADP(+)</name>
        <dbReference type="ChEBI" id="CHEBI:58349"/>
    </ligand>
</feature>
<accession>A0A0U5JEN6</accession>
<name>A0A0U5JEN6_9BACT</name>
<dbReference type="EC" id="1.5.1.2" evidence="4 5"/>
<dbReference type="GO" id="GO:0005737">
    <property type="term" value="C:cytoplasm"/>
    <property type="evidence" value="ECO:0007669"/>
    <property type="project" value="UniProtKB-SubCell"/>
</dbReference>
<comment type="similarity">
    <text evidence="1 4 7">Belongs to the pyrroline-5-carboxylate reductase family.</text>
</comment>
<dbReference type="FunFam" id="1.10.3730.10:FF:000001">
    <property type="entry name" value="Pyrroline-5-carboxylate reductase"/>
    <property type="match status" value="1"/>
</dbReference>
<evidence type="ECO:0000256" key="5">
    <source>
        <dbReference type="NCBIfam" id="TIGR00112"/>
    </source>
</evidence>
<dbReference type="Gene3D" id="1.10.3730.10">
    <property type="entry name" value="ProC C-terminal domain-like"/>
    <property type="match status" value="1"/>
</dbReference>
<keyword evidence="12" id="KW-1185">Reference proteome</keyword>
<feature type="binding site" evidence="6">
    <location>
        <begin position="63"/>
        <end position="66"/>
    </location>
    <ligand>
        <name>NADP(+)</name>
        <dbReference type="ChEBI" id="CHEBI:58349"/>
    </ligand>
</feature>
<dbReference type="PIRSF" id="PIRSF000193">
    <property type="entry name" value="Pyrrol-5-carb_rd"/>
    <property type="match status" value="1"/>
</dbReference>
<protein>
    <recommendedName>
        <fullName evidence="4 5">Pyrroline-5-carboxylate reductase</fullName>
        <shortName evidence="4">P5C reductase</shortName>
        <shortName evidence="4">P5CR</shortName>
        <ecNumber evidence="4 5">1.5.1.2</ecNumber>
    </recommendedName>
    <alternativeName>
        <fullName evidence="4">PCA reductase</fullName>
    </alternativeName>
</protein>
<dbReference type="FunCoup" id="A0A0U5JEN6">
    <property type="interactions" value="359"/>
</dbReference>
<dbReference type="SUPFAM" id="SSF48179">
    <property type="entry name" value="6-phosphogluconate dehydrogenase C-terminal domain-like"/>
    <property type="match status" value="1"/>
</dbReference>
<dbReference type="NCBIfam" id="TIGR00112">
    <property type="entry name" value="proC"/>
    <property type="match status" value="1"/>
</dbReference>
<keyword evidence="4" id="KW-0963">Cytoplasm</keyword>
<dbReference type="InterPro" id="IPR028939">
    <property type="entry name" value="P5C_Rdtase_cat_N"/>
</dbReference>
<dbReference type="InterPro" id="IPR008927">
    <property type="entry name" value="6-PGluconate_DH-like_C_sf"/>
</dbReference>
<keyword evidence="3 4" id="KW-0560">Oxidoreductase</keyword>
<dbReference type="PROSITE" id="PS00521">
    <property type="entry name" value="P5CR"/>
    <property type="match status" value="1"/>
</dbReference>
<evidence type="ECO:0000256" key="7">
    <source>
        <dbReference type="RuleBase" id="RU003903"/>
    </source>
</evidence>
<dbReference type="STRING" id="389348.PNK_0731"/>
<evidence type="ECO:0000256" key="2">
    <source>
        <dbReference type="ARBA" id="ARBA00022857"/>
    </source>
</evidence>
<dbReference type="InParanoid" id="A0A0U5JEN6"/>
<dbReference type="InterPro" id="IPR000304">
    <property type="entry name" value="Pyrroline-COOH_reductase"/>
</dbReference>
<evidence type="ECO:0000256" key="3">
    <source>
        <dbReference type="ARBA" id="ARBA00023002"/>
    </source>
</evidence>
<feature type="compositionally biased region" description="Polar residues" evidence="8">
    <location>
        <begin position="259"/>
        <end position="268"/>
    </location>
</feature>
<dbReference type="GO" id="GO:0055129">
    <property type="term" value="P:L-proline biosynthetic process"/>
    <property type="evidence" value="ECO:0007669"/>
    <property type="project" value="UniProtKB-UniRule"/>
</dbReference>
<evidence type="ECO:0000313" key="12">
    <source>
        <dbReference type="Proteomes" id="UP000069902"/>
    </source>
</evidence>
<proteinExistence type="inferred from homology"/>
<keyword evidence="4 7" id="KW-0641">Proline biosynthesis</keyword>
<comment type="catalytic activity">
    <reaction evidence="4 7">
        <text>L-proline + NADP(+) = (S)-1-pyrroline-5-carboxylate + NADPH + 2 H(+)</text>
        <dbReference type="Rhea" id="RHEA:14109"/>
        <dbReference type="ChEBI" id="CHEBI:15378"/>
        <dbReference type="ChEBI" id="CHEBI:17388"/>
        <dbReference type="ChEBI" id="CHEBI:57783"/>
        <dbReference type="ChEBI" id="CHEBI:58349"/>
        <dbReference type="ChEBI" id="CHEBI:60039"/>
        <dbReference type="EC" id="1.5.1.2"/>
    </reaction>
</comment>
<dbReference type="Proteomes" id="UP000069902">
    <property type="component" value="Chromosome cPNK"/>
</dbReference>
<dbReference type="RefSeq" id="WP_059060354.1">
    <property type="nucleotide sequence ID" value="NZ_LN879502.1"/>
</dbReference>
<dbReference type="Gene3D" id="3.40.50.720">
    <property type="entry name" value="NAD(P)-binding Rossmann-like Domain"/>
    <property type="match status" value="1"/>
</dbReference>
<dbReference type="PATRIC" id="fig|389348.3.peg.800"/>